<protein>
    <recommendedName>
        <fullName evidence="4">SMODS and SLOG-associating 2TM effector domain-containing protein</fullName>
    </recommendedName>
</protein>
<evidence type="ECO:0000256" key="1">
    <source>
        <dbReference type="SAM" id="Phobius"/>
    </source>
</evidence>
<dbReference type="AlphaFoldDB" id="F0Z6B4"/>
<dbReference type="KEGG" id="dpp:DICPUDRAFT_73944"/>
<evidence type="ECO:0000313" key="2">
    <source>
        <dbReference type="EMBL" id="EGC40411.1"/>
    </source>
</evidence>
<sequence length="187" mass="22346">MAMETNIAKLENKINSTKKFHYNIYKKIFFFFFIIEFILSFFLHNEILSSSTLYEKSECFAFILLFSIIISILANLYRLLFEKIIKYNEKKLNDLYIGLDKLFDERKKETNYENTKKLLEQYESFKNISGTNLLYFENCGNCIGKMPSEFAPNKIIIDNINIRLCSLEIKKEIDFKEFILSVRNPRR</sequence>
<dbReference type="GO" id="GO:0071786">
    <property type="term" value="P:endoplasmic reticulum tubular network organization"/>
    <property type="evidence" value="ECO:0000318"/>
    <property type="project" value="GO_Central"/>
</dbReference>
<feature type="transmembrane region" description="Helical" evidence="1">
    <location>
        <begin position="60"/>
        <end position="81"/>
    </location>
</feature>
<dbReference type="InParanoid" id="F0Z6B4"/>
<reference evidence="3" key="1">
    <citation type="journal article" date="2011" name="Genome Biol.">
        <title>Comparative genomics of the social amoebae Dictyostelium discoideum and Dictyostelium purpureum.</title>
        <authorList>
            <consortium name="US DOE Joint Genome Institute (JGI-PGF)"/>
            <person name="Sucgang R."/>
            <person name="Kuo A."/>
            <person name="Tian X."/>
            <person name="Salerno W."/>
            <person name="Parikh A."/>
            <person name="Feasley C.L."/>
            <person name="Dalin E."/>
            <person name="Tu H."/>
            <person name="Huang E."/>
            <person name="Barry K."/>
            <person name="Lindquist E."/>
            <person name="Shapiro H."/>
            <person name="Bruce D."/>
            <person name="Schmutz J."/>
            <person name="Salamov A."/>
            <person name="Fey P."/>
            <person name="Gaudet P."/>
            <person name="Anjard C."/>
            <person name="Babu M.M."/>
            <person name="Basu S."/>
            <person name="Bushmanova Y."/>
            <person name="van der Wel H."/>
            <person name="Katoh-Kurasawa M."/>
            <person name="Dinh C."/>
            <person name="Coutinho P.M."/>
            <person name="Saito T."/>
            <person name="Elias M."/>
            <person name="Schaap P."/>
            <person name="Kay R.R."/>
            <person name="Henrissat B."/>
            <person name="Eichinger L."/>
            <person name="Rivero F."/>
            <person name="Putnam N.H."/>
            <person name="West C.M."/>
            <person name="Loomis W.F."/>
            <person name="Chisholm R.L."/>
            <person name="Shaulsky G."/>
            <person name="Strassmann J.E."/>
            <person name="Queller D.C."/>
            <person name="Kuspa A."/>
            <person name="Grigoriev I.V."/>
        </authorList>
    </citation>
    <scope>NUCLEOTIDE SEQUENCE [LARGE SCALE GENOMIC DNA]</scope>
    <source>
        <strain evidence="3">QSDP1</strain>
    </source>
</reference>
<proteinExistence type="predicted"/>
<keyword evidence="1" id="KW-0812">Transmembrane</keyword>
<keyword evidence="1" id="KW-1133">Transmembrane helix</keyword>
<dbReference type="RefSeq" id="XP_003282958.1">
    <property type="nucleotide sequence ID" value="XM_003282910.1"/>
</dbReference>
<dbReference type="GeneID" id="10503479"/>
<evidence type="ECO:0000313" key="3">
    <source>
        <dbReference type="Proteomes" id="UP000001064"/>
    </source>
</evidence>
<gene>
    <name evidence="2" type="ORF">DICPUDRAFT_73944</name>
</gene>
<name>F0Z6B4_DICPU</name>
<feature type="transmembrane region" description="Helical" evidence="1">
    <location>
        <begin position="28"/>
        <end position="48"/>
    </location>
</feature>
<accession>F0Z6B4</accession>
<dbReference type="PANTHER" id="PTHR22166:SF12">
    <property type="entry name" value="ENDOPLASMIC RETICULUM JUNCTION FORMATION PROTEIN LUNAPARK"/>
    <property type="match status" value="1"/>
</dbReference>
<organism evidence="2 3">
    <name type="scientific">Dictyostelium purpureum</name>
    <name type="common">Slime mold</name>
    <dbReference type="NCBI Taxonomy" id="5786"/>
    <lineage>
        <taxon>Eukaryota</taxon>
        <taxon>Amoebozoa</taxon>
        <taxon>Evosea</taxon>
        <taxon>Eumycetozoa</taxon>
        <taxon>Dictyostelia</taxon>
        <taxon>Dictyosteliales</taxon>
        <taxon>Dictyosteliaceae</taxon>
        <taxon>Dictyostelium</taxon>
    </lineage>
</organism>
<keyword evidence="3" id="KW-1185">Reference proteome</keyword>
<evidence type="ECO:0008006" key="4">
    <source>
        <dbReference type="Google" id="ProtNLM"/>
    </source>
</evidence>
<dbReference type="InterPro" id="IPR040115">
    <property type="entry name" value="Lnp"/>
</dbReference>
<dbReference type="VEuPathDB" id="AmoebaDB:DICPUDRAFT_73944"/>
<keyword evidence="1" id="KW-0472">Membrane</keyword>
<dbReference type="Proteomes" id="UP000001064">
    <property type="component" value="Unassembled WGS sequence"/>
</dbReference>
<dbReference type="PANTHER" id="PTHR22166">
    <property type="entry name" value="ENDOPLASMIC RETICULUM JUNCTION FORMATION PROTEIN LUNAPARK"/>
    <property type="match status" value="1"/>
</dbReference>
<dbReference type="GO" id="GO:0071782">
    <property type="term" value="C:endoplasmic reticulum tubular network"/>
    <property type="evidence" value="ECO:0000318"/>
    <property type="project" value="GO_Central"/>
</dbReference>
<dbReference type="EMBL" id="GL870942">
    <property type="protein sequence ID" value="EGC40411.1"/>
    <property type="molecule type" value="Genomic_DNA"/>
</dbReference>